<reference evidence="2 3" key="1">
    <citation type="submission" date="2019-08" db="EMBL/GenBank/DDBJ databases">
        <title>Draft genome sequences of two oriental melons (Cucumis melo L. var makuwa).</title>
        <authorList>
            <person name="Kwon S.-Y."/>
        </authorList>
    </citation>
    <scope>NUCLEOTIDE SEQUENCE [LARGE SCALE GENOMIC DNA]</scope>
    <source>
        <strain evidence="3">cv. SW 3</strain>
        <tissue evidence="2">Leaf</tissue>
    </source>
</reference>
<dbReference type="EMBL" id="SSTE01011873">
    <property type="protein sequence ID" value="KAA0050355.1"/>
    <property type="molecule type" value="Genomic_DNA"/>
</dbReference>
<feature type="region of interest" description="Disordered" evidence="1">
    <location>
        <begin position="253"/>
        <end position="315"/>
    </location>
</feature>
<organism evidence="2 3">
    <name type="scientific">Cucumis melo var. makuwa</name>
    <name type="common">Oriental melon</name>
    <dbReference type="NCBI Taxonomy" id="1194695"/>
    <lineage>
        <taxon>Eukaryota</taxon>
        <taxon>Viridiplantae</taxon>
        <taxon>Streptophyta</taxon>
        <taxon>Embryophyta</taxon>
        <taxon>Tracheophyta</taxon>
        <taxon>Spermatophyta</taxon>
        <taxon>Magnoliopsida</taxon>
        <taxon>eudicotyledons</taxon>
        <taxon>Gunneridae</taxon>
        <taxon>Pentapetalae</taxon>
        <taxon>rosids</taxon>
        <taxon>fabids</taxon>
        <taxon>Cucurbitales</taxon>
        <taxon>Cucurbitaceae</taxon>
        <taxon>Benincaseae</taxon>
        <taxon>Cucumis</taxon>
    </lineage>
</organism>
<dbReference type="Proteomes" id="UP000321393">
    <property type="component" value="Unassembled WGS sequence"/>
</dbReference>
<accession>A0A5A7U9S5</accession>
<gene>
    <name evidence="2" type="ORF">E6C27_scaffold88G00860</name>
</gene>
<sequence length="315" mass="36358">MCGYEDGKRCKRADDGSVRRVKKRKRRRRRTAWRWLREGSRGRADGGGDTNGGERMETAAVGRCRKKKKMERLGGCRSRLGQESLSIEWDYILMVDDDELFDGYAWGRVAFELLVEFMNRALEVSPMLATPNEVGMSYFAPFLEAEKDILKEVEDELRKTQYSDCVAYVSLNRSMPSTSQIDGLTRIVEKIEKSQEMMEKSMDGILDFLKSVELKMNTRFKELRQKMNGIIEAIRSQQPSSLARTFEEHLDRVEEDQEEDNVGDLNLDSSNPTVLGKKNDDEDKDEKGAWMEVEPKLPEGKVVGNLEWQNQEHHQ</sequence>
<comment type="caution">
    <text evidence="2">The sequence shown here is derived from an EMBL/GenBank/DDBJ whole genome shotgun (WGS) entry which is preliminary data.</text>
</comment>
<feature type="compositionally biased region" description="Acidic residues" evidence="1">
    <location>
        <begin position="253"/>
        <end position="262"/>
    </location>
</feature>
<evidence type="ECO:0000256" key="1">
    <source>
        <dbReference type="SAM" id="MobiDB-lite"/>
    </source>
</evidence>
<dbReference type="OrthoDB" id="1075817at2759"/>
<evidence type="ECO:0000313" key="3">
    <source>
        <dbReference type="Proteomes" id="UP000321393"/>
    </source>
</evidence>
<dbReference type="AlphaFoldDB" id="A0A5A7U9S5"/>
<evidence type="ECO:0000313" key="2">
    <source>
        <dbReference type="EMBL" id="KAA0050355.1"/>
    </source>
</evidence>
<protein>
    <submittedName>
        <fullName evidence="2">Protein Ycf2-like</fullName>
    </submittedName>
</protein>
<feature type="compositionally biased region" description="Basic and acidic residues" evidence="1">
    <location>
        <begin position="1"/>
        <end position="18"/>
    </location>
</feature>
<feature type="compositionally biased region" description="Basic residues" evidence="1">
    <location>
        <begin position="19"/>
        <end position="32"/>
    </location>
</feature>
<feature type="compositionally biased region" description="Basic and acidic residues" evidence="1">
    <location>
        <begin position="277"/>
        <end position="299"/>
    </location>
</feature>
<feature type="region of interest" description="Disordered" evidence="1">
    <location>
        <begin position="1"/>
        <end position="32"/>
    </location>
</feature>
<name>A0A5A7U9S5_CUCMM</name>
<proteinExistence type="predicted"/>